<keyword evidence="7 10" id="KW-1015">Disulfide bond</keyword>
<dbReference type="InterPro" id="IPR002172">
    <property type="entry name" value="LDrepeatLR_classA_rpt"/>
</dbReference>
<evidence type="ECO:0000256" key="8">
    <source>
        <dbReference type="ARBA" id="ARBA00023170"/>
    </source>
</evidence>
<feature type="disulfide bond" evidence="10">
    <location>
        <begin position="20"/>
        <end position="38"/>
    </location>
</feature>
<evidence type="ECO:0000256" key="4">
    <source>
        <dbReference type="ARBA" id="ARBA00022737"/>
    </source>
</evidence>
<evidence type="ECO:0000256" key="3">
    <source>
        <dbReference type="ARBA" id="ARBA00022729"/>
    </source>
</evidence>
<keyword evidence="9" id="KW-0325">Glycoprotein</keyword>
<accession>A0A6J8ESE7</accession>
<dbReference type="OrthoDB" id="6103371at2759"/>
<dbReference type="InterPro" id="IPR051221">
    <property type="entry name" value="LDLR-related"/>
</dbReference>
<dbReference type="PROSITE" id="PS50068">
    <property type="entry name" value="LDLRA_2"/>
    <property type="match status" value="2"/>
</dbReference>
<dbReference type="GO" id="GO:0043235">
    <property type="term" value="C:receptor complex"/>
    <property type="evidence" value="ECO:0007669"/>
    <property type="project" value="TreeGrafter"/>
</dbReference>
<dbReference type="SUPFAM" id="SSF57424">
    <property type="entry name" value="LDL receptor-like module"/>
    <property type="match status" value="2"/>
</dbReference>
<evidence type="ECO:0000256" key="5">
    <source>
        <dbReference type="ARBA" id="ARBA00022989"/>
    </source>
</evidence>
<evidence type="ECO:0000313" key="11">
    <source>
        <dbReference type="EMBL" id="CAC5422395.1"/>
    </source>
</evidence>
<dbReference type="GO" id="GO:0042562">
    <property type="term" value="F:hormone binding"/>
    <property type="evidence" value="ECO:0007669"/>
    <property type="project" value="TreeGrafter"/>
</dbReference>
<dbReference type="SMART" id="SM00192">
    <property type="entry name" value="LDLa"/>
    <property type="match status" value="2"/>
</dbReference>
<keyword evidence="8" id="KW-0675">Receptor</keyword>
<proteinExistence type="predicted"/>
<evidence type="ECO:0000256" key="7">
    <source>
        <dbReference type="ARBA" id="ARBA00023157"/>
    </source>
</evidence>
<feature type="disulfide bond" evidence="10">
    <location>
        <begin position="13"/>
        <end position="25"/>
    </location>
</feature>
<feature type="disulfide bond" evidence="10">
    <location>
        <begin position="32"/>
        <end position="47"/>
    </location>
</feature>
<comment type="caution">
    <text evidence="10">Lacks conserved residue(s) required for the propagation of feature annotation.</text>
</comment>
<keyword evidence="4" id="KW-0677">Repeat</keyword>
<evidence type="ECO:0000256" key="1">
    <source>
        <dbReference type="ARBA" id="ARBA00004167"/>
    </source>
</evidence>
<dbReference type="PROSITE" id="PS01209">
    <property type="entry name" value="LDLRA_1"/>
    <property type="match status" value="1"/>
</dbReference>
<dbReference type="PRINTS" id="PR00261">
    <property type="entry name" value="LDLRECEPTOR"/>
</dbReference>
<dbReference type="GO" id="GO:0006898">
    <property type="term" value="P:receptor-mediated endocytosis"/>
    <property type="evidence" value="ECO:0007669"/>
    <property type="project" value="TreeGrafter"/>
</dbReference>
<evidence type="ECO:0000313" key="12">
    <source>
        <dbReference type="Proteomes" id="UP000507470"/>
    </source>
</evidence>
<dbReference type="InterPro" id="IPR036055">
    <property type="entry name" value="LDL_receptor-like_sf"/>
</dbReference>
<dbReference type="InterPro" id="IPR023415">
    <property type="entry name" value="LDLR_class-A_CS"/>
</dbReference>
<dbReference type="GO" id="GO:0016324">
    <property type="term" value="C:apical plasma membrane"/>
    <property type="evidence" value="ECO:0007669"/>
    <property type="project" value="TreeGrafter"/>
</dbReference>
<gene>
    <name evidence="11" type="ORF">MCOR_54449</name>
</gene>
<dbReference type="PANTHER" id="PTHR22722">
    <property type="entry name" value="LOW-DENSITY LIPOPROTEIN RECEPTOR-RELATED PROTEIN 2-RELATED"/>
    <property type="match status" value="1"/>
</dbReference>
<dbReference type="CDD" id="cd00112">
    <property type="entry name" value="LDLa"/>
    <property type="match status" value="2"/>
</dbReference>
<dbReference type="AlphaFoldDB" id="A0A6J8ESE7"/>
<keyword evidence="3" id="KW-0732">Signal</keyword>
<name>A0A6J8ESE7_MYTCO</name>
<dbReference type="Gene3D" id="4.10.400.10">
    <property type="entry name" value="Low-density Lipoprotein Receptor"/>
    <property type="match status" value="2"/>
</dbReference>
<evidence type="ECO:0000256" key="6">
    <source>
        <dbReference type="ARBA" id="ARBA00023136"/>
    </source>
</evidence>
<evidence type="ECO:0000256" key="10">
    <source>
        <dbReference type="PROSITE-ProRule" id="PRU00124"/>
    </source>
</evidence>
<evidence type="ECO:0000256" key="2">
    <source>
        <dbReference type="ARBA" id="ARBA00022692"/>
    </source>
</evidence>
<sequence>MTRLTNIHIAESCTTNQFKCADGQCIPSEKRCDNTFDCTDRSDEVNCSDPSQCPEGLHRCDNEECVTDLNQCPTPTLIYTATDMFSISTSQLQSSSSYIVATSSLYMSKSSVTDTTSVLVESVTPTTEDHTPDADNSNLLYLLFLLLFIPIGLAFQCSNGQCIPSEHRCDAEFHCEDRSDELNYVIKEMIK</sequence>
<keyword evidence="2" id="KW-0812">Transmembrane</keyword>
<keyword evidence="6" id="KW-0472">Membrane</keyword>
<keyword evidence="12" id="KW-1185">Reference proteome</keyword>
<organism evidence="11 12">
    <name type="scientific">Mytilus coruscus</name>
    <name type="common">Sea mussel</name>
    <dbReference type="NCBI Taxonomy" id="42192"/>
    <lineage>
        <taxon>Eukaryota</taxon>
        <taxon>Metazoa</taxon>
        <taxon>Spiralia</taxon>
        <taxon>Lophotrochozoa</taxon>
        <taxon>Mollusca</taxon>
        <taxon>Bivalvia</taxon>
        <taxon>Autobranchia</taxon>
        <taxon>Pteriomorphia</taxon>
        <taxon>Mytilida</taxon>
        <taxon>Mytiloidea</taxon>
        <taxon>Mytilidae</taxon>
        <taxon>Mytilinae</taxon>
        <taxon>Mytilus</taxon>
    </lineage>
</organism>
<keyword evidence="5" id="KW-1133">Transmembrane helix</keyword>
<dbReference type="FunFam" id="4.10.400.10:FF:000034">
    <property type="entry name" value="Low-density lipoprotein receptor-related protein 2"/>
    <property type="match status" value="1"/>
</dbReference>
<feature type="disulfide bond" evidence="10">
    <location>
        <begin position="157"/>
        <end position="175"/>
    </location>
</feature>
<comment type="subcellular location">
    <subcellularLocation>
        <location evidence="1">Membrane</location>
        <topology evidence="1">Single-pass membrane protein</topology>
    </subcellularLocation>
</comment>
<reference evidence="11 12" key="1">
    <citation type="submission" date="2020-06" db="EMBL/GenBank/DDBJ databases">
        <authorList>
            <person name="Li R."/>
            <person name="Bekaert M."/>
        </authorList>
    </citation>
    <scope>NUCLEOTIDE SEQUENCE [LARGE SCALE GENOMIC DNA]</scope>
    <source>
        <strain evidence="12">wild</strain>
    </source>
</reference>
<protein>
    <submittedName>
        <fullName evidence="11">LRP2</fullName>
    </submittedName>
</protein>
<evidence type="ECO:0000256" key="9">
    <source>
        <dbReference type="ARBA" id="ARBA00023180"/>
    </source>
</evidence>
<dbReference type="PANTHER" id="PTHR22722:SF14">
    <property type="entry name" value="MEGALIN, ISOFORM A"/>
    <property type="match status" value="1"/>
</dbReference>
<dbReference type="EMBL" id="CACVKT020009593">
    <property type="protein sequence ID" value="CAC5422395.1"/>
    <property type="molecule type" value="Genomic_DNA"/>
</dbReference>
<dbReference type="Proteomes" id="UP000507470">
    <property type="component" value="Unassembled WGS sequence"/>
</dbReference>
<dbReference type="Pfam" id="PF00057">
    <property type="entry name" value="Ldl_recept_a"/>
    <property type="match status" value="2"/>
</dbReference>